<comment type="similarity">
    <text evidence="5">Belongs to the FMN-dependent alpha-hydroxy acid dehydrogenase family.</text>
</comment>
<dbReference type="PANTHER" id="PTHR10578:SF107">
    <property type="entry name" value="2-HYDROXYACID OXIDASE 1"/>
    <property type="match status" value="1"/>
</dbReference>
<comment type="cofactor">
    <cofactor evidence="1">
        <name>FMN</name>
        <dbReference type="ChEBI" id="CHEBI:58210"/>
    </cofactor>
</comment>
<feature type="binding site" evidence="7">
    <location>
        <position position="113"/>
    </location>
    <ligand>
        <name>FMN</name>
        <dbReference type="ChEBI" id="CHEBI:58210"/>
    </ligand>
</feature>
<reference evidence="9 10" key="1">
    <citation type="submission" date="2016-11" db="EMBL/GenBank/DDBJ databases">
        <authorList>
            <person name="Jaros S."/>
            <person name="Januszkiewicz K."/>
            <person name="Wedrychowicz H."/>
        </authorList>
    </citation>
    <scope>NUCLEOTIDE SEQUENCE [LARGE SCALE GENOMIC DNA]</scope>
    <source>
        <strain evidence="9 10">DSM 29431</strain>
    </source>
</reference>
<sequence length="384" mass="42208">MPAMDLHARYPAISDLKARARRRIPKFVWEYLDSATGKEATLQRNRDALDRVLFTPSVLHGEISYDLSTTLCGQTYSAPFGISPVGMSGLIWPDAERKLARAATNAKIPYSISTVATRTPEEVAPRLDGNGWFQMYPPRDEGIRSDMLKRAKDAGFSTLILTVDVPVPSRRERQVRSGLTTPPKLTPRLLAQIAMCPTWAMKTSAMGAMPRMKLIDDYAGKVTGLSSTQHAGYLLRTSPDWDYVTWLRDAWDGTFFVKGVLNAEDAPRLEAMGVDAIWLSNHAGRQFDASPAPIEALPAMREATKVPLIMDSGVEGGLDILRAIALGADFVMLGRAWHYALGALDTDGPPHMVDILRKDMEANMGQLGVTRPAELRGKAFVSPV</sequence>
<evidence type="ECO:0000259" key="8">
    <source>
        <dbReference type="PROSITE" id="PS51349"/>
    </source>
</evidence>
<feature type="binding site" evidence="7">
    <location>
        <begin position="84"/>
        <end position="86"/>
    </location>
    <ligand>
        <name>FMN</name>
        <dbReference type="ChEBI" id="CHEBI:58210"/>
    </ligand>
</feature>
<feature type="binding site" evidence="7">
    <location>
        <begin position="334"/>
        <end position="335"/>
    </location>
    <ligand>
        <name>FMN</name>
        <dbReference type="ChEBI" id="CHEBI:58210"/>
    </ligand>
</feature>
<dbReference type="InterPro" id="IPR012133">
    <property type="entry name" value="Alpha-hydoxy_acid_DH_FMN"/>
</dbReference>
<accession>A0A1M5P8H6</accession>
<evidence type="ECO:0000256" key="4">
    <source>
        <dbReference type="ARBA" id="ARBA00023002"/>
    </source>
</evidence>
<dbReference type="InterPro" id="IPR000262">
    <property type="entry name" value="FMN-dep_DH"/>
</dbReference>
<dbReference type="Gene3D" id="3.20.20.70">
    <property type="entry name" value="Aldolase class I"/>
    <property type="match status" value="1"/>
</dbReference>
<dbReference type="PIRSF" id="PIRSF000138">
    <property type="entry name" value="Al-hdrx_acd_dh"/>
    <property type="match status" value="1"/>
</dbReference>
<dbReference type="CDD" id="cd02809">
    <property type="entry name" value="alpha_hydroxyacid_oxid_FMN"/>
    <property type="match status" value="1"/>
</dbReference>
<evidence type="ECO:0000256" key="1">
    <source>
        <dbReference type="ARBA" id="ARBA00001917"/>
    </source>
</evidence>
<dbReference type="InterPro" id="IPR037396">
    <property type="entry name" value="FMN_HAD"/>
</dbReference>
<dbReference type="InterPro" id="IPR013785">
    <property type="entry name" value="Aldolase_TIM"/>
</dbReference>
<feature type="binding site" evidence="7">
    <location>
        <position position="162"/>
    </location>
    <ligand>
        <name>FMN</name>
        <dbReference type="ChEBI" id="CHEBI:58210"/>
    </ligand>
</feature>
<dbReference type="Proteomes" id="UP000184221">
    <property type="component" value="Unassembled WGS sequence"/>
</dbReference>
<evidence type="ECO:0000256" key="7">
    <source>
        <dbReference type="PIRSR" id="PIRSR000138-2"/>
    </source>
</evidence>
<dbReference type="GO" id="GO:0005886">
    <property type="term" value="C:plasma membrane"/>
    <property type="evidence" value="ECO:0007669"/>
    <property type="project" value="TreeGrafter"/>
</dbReference>
<organism evidence="9 10">
    <name type="scientific">Marivita hallyeonensis</name>
    <dbReference type="NCBI Taxonomy" id="996342"/>
    <lineage>
        <taxon>Bacteria</taxon>
        <taxon>Pseudomonadati</taxon>
        <taxon>Pseudomonadota</taxon>
        <taxon>Alphaproteobacteria</taxon>
        <taxon>Rhodobacterales</taxon>
        <taxon>Roseobacteraceae</taxon>
        <taxon>Marivita</taxon>
    </lineage>
</organism>
<dbReference type="GO" id="GO:0010181">
    <property type="term" value="F:FMN binding"/>
    <property type="evidence" value="ECO:0007669"/>
    <property type="project" value="InterPro"/>
</dbReference>
<feature type="binding site" evidence="7">
    <location>
        <position position="280"/>
    </location>
    <ligand>
        <name>FMN</name>
        <dbReference type="ChEBI" id="CHEBI:58210"/>
    </ligand>
</feature>
<evidence type="ECO:0000256" key="3">
    <source>
        <dbReference type="ARBA" id="ARBA00022643"/>
    </source>
</evidence>
<feature type="binding site" evidence="7">
    <location>
        <position position="258"/>
    </location>
    <ligand>
        <name>FMN</name>
        <dbReference type="ChEBI" id="CHEBI:58210"/>
    </ligand>
</feature>
<dbReference type="GO" id="GO:0009060">
    <property type="term" value="P:aerobic respiration"/>
    <property type="evidence" value="ECO:0007669"/>
    <property type="project" value="TreeGrafter"/>
</dbReference>
<dbReference type="STRING" id="996342.SAMN05443551_1198"/>
<evidence type="ECO:0000256" key="6">
    <source>
        <dbReference type="PIRSR" id="PIRSR000138-1"/>
    </source>
</evidence>
<keyword evidence="10" id="KW-1185">Reference proteome</keyword>
<dbReference type="OrthoDB" id="9770452at2"/>
<feature type="binding site" evidence="7">
    <location>
        <position position="285"/>
    </location>
    <ligand>
        <name>glyoxylate</name>
        <dbReference type="ChEBI" id="CHEBI:36655"/>
    </ligand>
</feature>
<name>A0A1M5P8H6_9RHOB</name>
<evidence type="ECO:0000313" key="9">
    <source>
        <dbReference type="EMBL" id="SHG98090.1"/>
    </source>
</evidence>
<feature type="active site" description="Proton acceptor" evidence="6">
    <location>
        <position position="282"/>
    </location>
</feature>
<feature type="binding site" evidence="7">
    <location>
        <position position="171"/>
    </location>
    <ligand>
        <name>glyoxylate</name>
        <dbReference type="ChEBI" id="CHEBI:36655"/>
    </ligand>
</feature>
<dbReference type="GO" id="GO:0004459">
    <property type="term" value="F:L-lactate dehydrogenase (NAD+) activity"/>
    <property type="evidence" value="ECO:0007669"/>
    <property type="project" value="TreeGrafter"/>
</dbReference>
<dbReference type="PANTHER" id="PTHR10578">
    <property type="entry name" value="S -2-HYDROXY-ACID OXIDASE-RELATED"/>
    <property type="match status" value="1"/>
</dbReference>
<keyword evidence="2 7" id="KW-0285">Flavoprotein</keyword>
<keyword evidence="4" id="KW-0560">Oxidoreductase</keyword>
<dbReference type="AlphaFoldDB" id="A0A1M5P8H6"/>
<feature type="binding site" evidence="7">
    <location>
        <position position="134"/>
    </location>
    <ligand>
        <name>FMN</name>
        <dbReference type="ChEBI" id="CHEBI:58210"/>
    </ligand>
</feature>
<keyword evidence="3 7" id="KW-0288">FMN</keyword>
<dbReference type="PROSITE" id="PS51349">
    <property type="entry name" value="FMN_HYDROXY_ACID_DH_2"/>
    <property type="match status" value="1"/>
</dbReference>
<feature type="domain" description="FMN hydroxy acid dehydrogenase" evidence="8">
    <location>
        <begin position="5"/>
        <end position="384"/>
    </location>
</feature>
<evidence type="ECO:0000313" key="10">
    <source>
        <dbReference type="Proteomes" id="UP000184221"/>
    </source>
</evidence>
<feature type="binding site" evidence="7">
    <location>
        <position position="31"/>
    </location>
    <ligand>
        <name>glyoxylate</name>
        <dbReference type="ChEBI" id="CHEBI:36655"/>
    </ligand>
</feature>
<dbReference type="SUPFAM" id="SSF51395">
    <property type="entry name" value="FMN-linked oxidoreductases"/>
    <property type="match status" value="1"/>
</dbReference>
<gene>
    <name evidence="9" type="ORF">SAMN05443551_1198</name>
</gene>
<evidence type="ECO:0000256" key="2">
    <source>
        <dbReference type="ARBA" id="ARBA00022630"/>
    </source>
</evidence>
<proteinExistence type="inferred from homology"/>
<feature type="binding site" evidence="7">
    <location>
        <position position="136"/>
    </location>
    <ligand>
        <name>glyoxylate</name>
        <dbReference type="ChEBI" id="CHEBI:36655"/>
    </ligand>
</feature>
<dbReference type="Pfam" id="PF01070">
    <property type="entry name" value="FMN_dh"/>
    <property type="match status" value="1"/>
</dbReference>
<feature type="binding site" evidence="7">
    <location>
        <position position="282"/>
    </location>
    <ligand>
        <name>glyoxylate</name>
        <dbReference type="ChEBI" id="CHEBI:36655"/>
    </ligand>
</feature>
<dbReference type="EMBL" id="FQXC01000001">
    <property type="protein sequence ID" value="SHG98090.1"/>
    <property type="molecule type" value="Genomic_DNA"/>
</dbReference>
<protein>
    <submittedName>
        <fullName evidence="9">L-lactate dehydrogenase (Cytochrome)</fullName>
    </submittedName>
</protein>
<evidence type="ECO:0000256" key="5">
    <source>
        <dbReference type="ARBA" id="ARBA00024042"/>
    </source>
</evidence>